<feature type="transmembrane region" description="Helical" evidence="3">
    <location>
        <begin position="103"/>
        <end position="124"/>
    </location>
</feature>
<proteinExistence type="predicted"/>
<evidence type="ECO:0000313" key="5">
    <source>
        <dbReference type="EMBL" id="RCK42513.1"/>
    </source>
</evidence>
<organism evidence="5 6">
    <name type="scientific">Thalassospira profundimaris</name>
    <dbReference type="NCBI Taxonomy" id="502049"/>
    <lineage>
        <taxon>Bacteria</taxon>
        <taxon>Pseudomonadati</taxon>
        <taxon>Pseudomonadota</taxon>
        <taxon>Alphaproteobacteria</taxon>
        <taxon>Rhodospirillales</taxon>
        <taxon>Thalassospiraceae</taxon>
        <taxon>Thalassospira</taxon>
    </lineage>
</organism>
<dbReference type="InterPro" id="IPR050469">
    <property type="entry name" value="Diguanylate_Cyclase"/>
</dbReference>
<reference evidence="5 6" key="1">
    <citation type="submission" date="2014-07" db="EMBL/GenBank/DDBJ databases">
        <title>Draft genome sequence of Thalassospira profundimaris PR54-5.</title>
        <authorList>
            <person name="Lai Q."/>
            <person name="Shao Z."/>
        </authorList>
    </citation>
    <scope>NUCLEOTIDE SEQUENCE [LARGE SCALE GENOMIC DNA]</scope>
    <source>
        <strain evidence="5 6">PR54-5</strain>
    </source>
</reference>
<dbReference type="InterPro" id="IPR043128">
    <property type="entry name" value="Rev_trsase/Diguanyl_cyclase"/>
</dbReference>
<evidence type="ECO:0000313" key="6">
    <source>
        <dbReference type="Proteomes" id="UP000252255"/>
    </source>
</evidence>
<protein>
    <recommendedName>
        <fullName evidence="1">diguanylate cyclase</fullName>
        <ecNumber evidence="1">2.7.7.65</ecNumber>
    </recommendedName>
</protein>
<dbReference type="GO" id="GO:0052621">
    <property type="term" value="F:diguanylate cyclase activity"/>
    <property type="evidence" value="ECO:0007669"/>
    <property type="project" value="UniProtKB-EC"/>
</dbReference>
<evidence type="ECO:0000256" key="2">
    <source>
        <dbReference type="SAM" id="MobiDB-lite"/>
    </source>
</evidence>
<dbReference type="GO" id="GO:1902201">
    <property type="term" value="P:negative regulation of bacterial-type flagellum-dependent cell motility"/>
    <property type="evidence" value="ECO:0007669"/>
    <property type="project" value="TreeGrafter"/>
</dbReference>
<dbReference type="CDD" id="cd01949">
    <property type="entry name" value="GGDEF"/>
    <property type="match status" value="1"/>
</dbReference>
<accession>A0A367WM35</accession>
<evidence type="ECO:0000259" key="4">
    <source>
        <dbReference type="PROSITE" id="PS50887"/>
    </source>
</evidence>
<evidence type="ECO:0000256" key="1">
    <source>
        <dbReference type="ARBA" id="ARBA00012528"/>
    </source>
</evidence>
<dbReference type="SUPFAM" id="SSF55073">
    <property type="entry name" value="Nucleotide cyclase"/>
    <property type="match status" value="1"/>
</dbReference>
<dbReference type="Gene3D" id="3.30.70.270">
    <property type="match status" value="1"/>
</dbReference>
<dbReference type="NCBIfam" id="TIGR00254">
    <property type="entry name" value="GGDEF"/>
    <property type="match status" value="1"/>
</dbReference>
<dbReference type="EMBL" id="JPWI01000017">
    <property type="protein sequence ID" value="RCK42513.1"/>
    <property type="molecule type" value="Genomic_DNA"/>
</dbReference>
<feature type="region of interest" description="Disordered" evidence="2">
    <location>
        <begin position="375"/>
        <end position="400"/>
    </location>
</feature>
<dbReference type="GO" id="GO:0043709">
    <property type="term" value="P:cell adhesion involved in single-species biofilm formation"/>
    <property type="evidence" value="ECO:0007669"/>
    <property type="project" value="TreeGrafter"/>
</dbReference>
<dbReference type="Pfam" id="PF00990">
    <property type="entry name" value="GGDEF"/>
    <property type="match status" value="1"/>
</dbReference>
<dbReference type="InterPro" id="IPR029787">
    <property type="entry name" value="Nucleotide_cyclase"/>
</dbReference>
<dbReference type="InterPro" id="IPR000160">
    <property type="entry name" value="GGDEF_dom"/>
</dbReference>
<dbReference type="PANTHER" id="PTHR45138">
    <property type="entry name" value="REGULATORY COMPONENTS OF SENSORY TRANSDUCTION SYSTEM"/>
    <property type="match status" value="1"/>
</dbReference>
<dbReference type="AlphaFoldDB" id="A0A367WM35"/>
<name>A0A367WM35_9PROT</name>
<dbReference type="Proteomes" id="UP000252255">
    <property type="component" value="Unassembled WGS sequence"/>
</dbReference>
<evidence type="ECO:0000256" key="3">
    <source>
        <dbReference type="SAM" id="Phobius"/>
    </source>
</evidence>
<keyword evidence="3" id="KW-0472">Membrane</keyword>
<dbReference type="PANTHER" id="PTHR45138:SF6">
    <property type="entry name" value="DIGUANYLATE CYCLASE DGCN"/>
    <property type="match status" value="1"/>
</dbReference>
<feature type="transmembrane region" description="Helical" evidence="3">
    <location>
        <begin position="157"/>
        <end position="174"/>
    </location>
</feature>
<dbReference type="EC" id="2.7.7.65" evidence="1"/>
<feature type="transmembrane region" description="Helical" evidence="3">
    <location>
        <begin position="74"/>
        <end position="91"/>
    </location>
</feature>
<feature type="transmembrane region" description="Helical" evidence="3">
    <location>
        <begin position="180"/>
        <end position="200"/>
    </location>
</feature>
<keyword evidence="3" id="KW-1133">Transmembrane helix</keyword>
<feature type="transmembrane region" description="Helical" evidence="3">
    <location>
        <begin position="43"/>
        <end position="62"/>
    </location>
</feature>
<comment type="caution">
    <text evidence="5">The sequence shown here is derived from an EMBL/GenBank/DDBJ whole genome shotgun (WGS) entry which is preliminary data.</text>
</comment>
<gene>
    <name evidence="5" type="ORF">TH30_20650</name>
</gene>
<dbReference type="SMART" id="SM00267">
    <property type="entry name" value="GGDEF"/>
    <property type="match status" value="1"/>
</dbReference>
<dbReference type="PROSITE" id="PS50887">
    <property type="entry name" value="GGDEF"/>
    <property type="match status" value="1"/>
</dbReference>
<sequence>MLSDPFKDSRRTAGSLRCCYRDFLYTPRHAELMHLRRKESIQLSARFAALFVLVLLLAAPFWDHSFSTDIWSSQTVIMRLLVGLVALAVITNRAVSARLRRRFPYLPMLMLIVAACLLSIFSGNDPESTILMHSAHSCLMLGLVLMIAIMPVTLVEAILLSLPIIALLIVGSYVDLATGVIPLEMLLSVLLPLAVFSALVQLYRTIMAAQEIAIDPLTGCYTRAFGMEMIKVSFDGALRKRAPYTVAFIDLDDFKQINDRYGHDYGDRILGEVGENLVTRFRRSDLVVRWGGEEFLVLLPELDHARAAEVLDRVMAPGLAALENGQVQRASVGLSERIEDAIALPQNLIELADRRMYEAKKRRDHDDMIANSLSGRRNAVARNPGAPCSAKVQPVDRTLN</sequence>
<keyword evidence="3" id="KW-0812">Transmembrane</keyword>
<feature type="domain" description="GGDEF" evidence="4">
    <location>
        <begin position="242"/>
        <end position="373"/>
    </location>
</feature>
<dbReference type="GO" id="GO:0005886">
    <property type="term" value="C:plasma membrane"/>
    <property type="evidence" value="ECO:0007669"/>
    <property type="project" value="TreeGrafter"/>
</dbReference>